<dbReference type="PROSITE" id="PS50158">
    <property type="entry name" value="ZF_CCHC"/>
    <property type="match status" value="1"/>
</dbReference>
<dbReference type="InterPro" id="IPR001878">
    <property type="entry name" value="Znf_CCHC"/>
</dbReference>
<sequence length="126" mass="13765">MRCFKCGTYGHRANSCPNKEGLDKQTRNGLVMEEPDNEGNAHALPELSVRHEGQWADVTDELESVHGDDGSGNADGNVNDISSLNAEVARSPVSNSRNEIPHVPLVNSHQVMILDLNVQSPLEKHD</sequence>
<keyword evidence="1" id="KW-0863">Zinc-finger</keyword>
<accession>A0A9Q0HB54</accession>
<dbReference type="SUPFAM" id="SSF57756">
    <property type="entry name" value="Retrovirus zinc finger-like domains"/>
    <property type="match status" value="1"/>
</dbReference>
<dbReference type="Pfam" id="PF00098">
    <property type="entry name" value="zf-CCHC"/>
    <property type="match status" value="1"/>
</dbReference>
<dbReference type="InterPro" id="IPR036875">
    <property type="entry name" value="Znf_CCHC_sf"/>
</dbReference>
<comment type="caution">
    <text evidence="4">The sequence shown here is derived from an EMBL/GenBank/DDBJ whole genome shotgun (WGS) entry which is preliminary data.</text>
</comment>
<evidence type="ECO:0000259" key="3">
    <source>
        <dbReference type="PROSITE" id="PS50158"/>
    </source>
</evidence>
<name>A0A9Q0HB54_9MAGN</name>
<dbReference type="GO" id="GO:0008270">
    <property type="term" value="F:zinc ion binding"/>
    <property type="evidence" value="ECO:0007669"/>
    <property type="project" value="UniProtKB-KW"/>
</dbReference>
<dbReference type="AlphaFoldDB" id="A0A9Q0HB54"/>
<feature type="domain" description="CCHC-type" evidence="3">
    <location>
        <begin position="2"/>
        <end position="18"/>
    </location>
</feature>
<reference evidence="4" key="1">
    <citation type="journal article" date="2023" name="Plant J.">
        <title>The genome of the king protea, Protea cynaroides.</title>
        <authorList>
            <person name="Chang J."/>
            <person name="Duong T.A."/>
            <person name="Schoeman C."/>
            <person name="Ma X."/>
            <person name="Roodt D."/>
            <person name="Barker N."/>
            <person name="Li Z."/>
            <person name="Van de Peer Y."/>
            <person name="Mizrachi E."/>
        </authorList>
    </citation>
    <scope>NUCLEOTIDE SEQUENCE</scope>
    <source>
        <tissue evidence="4">Young leaves</tissue>
    </source>
</reference>
<keyword evidence="1" id="KW-0862">Zinc</keyword>
<dbReference type="Proteomes" id="UP001141806">
    <property type="component" value="Unassembled WGS sequence"/>
</dbReference>
<keyword evidence="1" id="KW-0479">Metal-binding</keyword>
<gene>
    <name evidence="4" type="ORF">NE237_021360</name>
</gene>
<evidence type="ECO:0000256" key="1">
    <source>
        <dbReference type="PROSITE-ProRule" id="PRU00047"/>
    </source>
</evidence>
<evidence type="ECO:0000256" key="2">
    <source>
        <dbReference type="SAM" id="MobiDB-lite"/>
    </source>
</evidence>
<evidence type="ECO:0000313" key="5">
    <source>
        <dbReference type="Proteomes" id="UP001141806"/>
    </source>
</evidence>
<dbReference type="SMART" id="SM00343">
    <property type="entry name" value="ZnF_C2HC"/>
    <property type="match status" value="1"/>
</dbReference>
<dbReference type="EMBL" id="JAMYWD010000009">
    <property type="protein sequence ID" value="KAJ4961450.1"/>
    <property type="molecule type" value="Genomic_DNA"/>
</dbReference>
<evidence type="ECO:0000313" key="4">
    <source>
        <dbReference type="EMBL" id="KAJ4961450.1"/>
    </source>
</evidence>
<protein>
    <recommendedName>
        <fullName evidence="3">CCHC-type domain-containing protein</fullName>
    </recommendedName>
</protein>
<keyword evidence="5" id="KW-1185">Reference proteome</keyword>
<feature type="region of interest" description="Disordered" evidence="2">
    <location>
        <begin position="17"/>
        <end position="41"/>
    </location>
</feature>
<dbReference type="Gene3D" id="4.10.60.10">
    <property type="entry name" value="Zinc finger, CCHC-type"/>
    <property type="match status" value="1"/>
</dbReference>
<proteinExistence type="predicted"/>
<organism evidence="4 5">
    <name type="scientific">Protea cynaroides</name>
    <dbReference type="NCBI Taxonomy" id="273540"/>
    <lineage>
        <taxon>Eukaryota</taxon>
        <taxon>Viridiplantae</taxon>
        <taxon>Streptophyta</taxon>
        <taxon>Embryophyta</taxon>
        <taxon>Tracheophyta</taxon>
        <taxon>Spermatophyta</taxon>
        <taxon>Magnoliopsida</taxon>
        <taxon>Proteales</taxon>
        <taxon>Proteaceae</taxon>
        <taxon>Protea</taxon>
    </lineage>
</organism>
<dbReference type="GO" id="GO:0003676">
    <property type="term" value="F:nucleic acid binding"/>
    <property type="evidence" value="ECO:0007669"/>
    <property type="project" value="InterPro"/>
</dbReference>